<evidence type="ECO:0000256" key="3">
    <source>
        <dbReference type="ARBA" id="ARBA00022723"/>
    </source>
</evidence>
<sequence>MSQNLRASSFFAVALALAGCGANGRVPPAGAGGRDTGAAQPATGAGEPTVTLTGNVHPLARAAFDQGAIDPETRVERLLLLLQSSPAQQAALDEVVDAQQDPNSPLYRHWLTPSEFGARFGADDEQLAQVTSWLTAQGFNVDEIAAGRRLVIFSGEAGQVFRAFNTELHRYRVDGGEHVANAEDPQIPAALAAVVEGVVSLHDFRRQSEIATRRPLDADPEYTAGSTHYLFPADFATIYDLNPLYGSGTDGAGVSIAIAGRSNISVSDVAKFRATAGLAPNSATVTLAGSDPGLVADDQEEATLDVEWSGAVAPAAAVQLVVASSTATTDGVDLAAAYIVNHAMAQVVSVSYGSCEQEMGASELAFYDGLWEQAASEGMSVFVASGDAGAAGCAAPTDTTGAGTAVNGLCSSPYSTCVGGTEFNEGKNAAQYWAAGNTVGYGSALRYISEQVWNESASNGGTGLWASGGGASVVYAQPAWQAAVSGASEANGMRAVPDVALAAADHDGYFMVEDGSYWIASGTSASAPAFAGLMALVNEKHGAAQGNANPELYSLANAPGKPFHLTPSGNNSVPGVAGFRAIGLDYNLATGLGSVDGALLAQEWGAGRTVAPVTPRRTGCVASDLFYLRCKPPLRPPVIGRGIGAR</sequence>
<dbReference type="InterPro" id="IPR023828">
    <property type="entry name" value="Peptidase_S8_Ser-AS"/>
</dbReference>
<dbReference type="InterPro" id="IPR030400">
    <property type="entry name" value="Sedolisin_dom"/>
</dbReference>
<evidence type="ECO:0000256" key="4">
    <source>
        <dbReference type="ARBA" id="ARBA00022801"/>
    </source>
</evidence>
<feature type="signal peptide" evidence="8">
    <location>
        <begin position="1"/>
        <end position="18"/>
    </location>
</feature>
<feature type="chain" id="PRO_5014783204" evidence="8">
    <location>
        <begin position="19"/>
        <end position="646"/>
    </location>
</feature>
<name>A0A2N9LAJ2_9BACT</name>
<dbReference type="EMBL" id="OKRB01000085">
    <property type="protein sequence ID" value="SPE20296.1"/>
    <property type="molecule type" value="Genomic_DNA"/>
</dbReference>
<protein>
    <submittedName>
        <fullName evidence="10">Peptidase S53 propeptide</fullName>
    </submittedName>
</protein>
<accession>A0A2N9LAJ2</accession>
<dbReference type="InterPro" id="IPR015366">
    <property type="entry name" value="S53_propep"/>
</dbReference>
<dbReference type="Pfam" id="PF09286">
    <property type="entry name" value="Pro-kuma_activ"/>
    <property type="match status" value="1"/>
</dbReference>
<dbReference type="GO" id="GO:0046872">
    <property type="term" value="F:metal ion binding"/>
    <property type="evidence" value="ECO:0007669"/>
    <property type="project" value="UniProtKB-KW"/>
</dbReference>
<dbReference type="InterPro" id="IPR036852">
    <property type="entry name" value="Peptidase_S8/S53_dom_sf"/>
</dbReference>
<dbReference type="PROSITE" id="PS51695">
    <property type="entry name" value="SEDOLISIN"/>
    <property type="match status" value="1"/>
</dbReference>
<dbReference type="SUPFAM" id="SSF54897">
    <property type="entry name" value="Protease propeptides/inhibitors"/>
    <property type="match status" value="1"/>
</dbReference>
<gene>
    <name evidence="10" type="ORF">SBA5_290150</name>
</gene>
<keyword evidence="6" id="KW-0106">Calcium</keyword>
<keyword evidence="7" id="KW-0865">Zymogen</keyword>
<keyword evidence="5" id="KW-0720">Serine protease</keyword>
<evidence type="ECO:0000256" key="8">
    <source>
        <dbReference type="SAM" id="SignalP"/>
    </source>
</evidence>
<evidence type="ECO:0000256" key="6">
    <source>
        <dbReference type="ARBA" id="ARBA00022837"/>
    </source>
</evidence>
<comment type="cofactor">
    <cofactor evidence="1">
        <name>Ca(2+)</name>
        <dbReference type="ChEBI" id="CHEBI:29108"/>
    </cofactor>
</comment>
<dbReference type="CDD" id="cd11377">
    <property type="entry name" value="Pro-peptidase_S53"/>
    <property type="match status" value="1"/>
</dbReference>
<proteinExistence type="predicted"/>
<organism evidence="10 11">
    <name type="scientific">Candidatus Sulfuritelmatomonas gaucii</name>
    <dbReference type="NCBI Taxonomy" id="2043161"/>
    <lineage>
        <taxon>Bacteria</taxon>
        <taxon>Pseudomonadati</taxon>
        <taxon>Acidobacteriota</taxon>
        <taxon>Terriglobia</taxon>
        <taxon>Terriglobales</taxon>
        <taxon>Acidobacteriaceae</taxon>
        <taxon>Candidatus Sulfuritelmatomonas</taxon>
    </lineage>
</organism>
<keyword evidence="4" id="KW-0378">Hydrolase</keyword>
<keyword evidence="3" id="KW-0479">Metal-binding</keyword>
<dbReference type="GO" id="GO:0004252">
    <property type="term" value="F:serine-type endopeptidase activity"/>
    <property type="evidence" value="ECO:0007669"/>
    <property type="project" value="InterPro"/>
</dbReference>
<dbReference type="Gene3D" id="3.40.50.200">
    <property type="entry name" value="Peptidase S8/S53 domain"/>
    <property type="match status" value="1"/>
</dbReference>
<reference evidence="11" key="1">
    <citation type="submission" date="2018-02" db="EMBL/GenBank/DDBJ databases">
        <authorList>
            <person name="Hausmann B."/>
        </authorList>
    </citation>
    <scope>NUCLEOTIDE SEQUENCE [LARGE SCALE GENOMIC DNA]</scope>
    <source>
        <strain evidence="11">Peat soil MAG SbA5</strain>
    </source>
</reference>
<dbReference type="GO" id="GO:0006508">
    <property type="term" value="P:proteolysis"/>
    <property type="evidence" value="ECO:0007669"/>
    <property type="project" value="UniProtKB-KW"/>
</dbReference>
<dbReference type="PANTHER" id="PTHR14218:SF15">
    <property type="entry name" value="TRIPEPTIDYL-PEPTIDASE 1"/>
    <property type="match status" value="1"/>
</dbReference>
<dbReference type="CDD" id="cd04056">
    <property type="entry name" value="Peptidases_S53"/>
    <property type="match status" value="1"/>
</dbReference>
<dbReference type="OrthoDB" id="127592at2"/>
<evidence type="ECO:0000256" key="5">
    <source>
        <dbReference type="ARBA" id="ARBA00022825"/>
    </source>
</evidence>
<dbReference type="PROSITE" id="PS00138">
    <property type="entry name" value="SUBTILASE_SER"/>
    <property type="match status" value="1"/>
</dbReference>
<evidence type="ECO:0000256" key="1">
    <source>
        <dbReference type="ARBA" id="ARBA00001913"/>
    </source>
</evidence>
<evidence type="ECO:0000313" key="10">
    <source>
        <dbReference type="EMBL" id="SPE20296.1"/>
    </source>
</evidence>
<dbReference type="InterPro" id="IPR050819">
    <property type="entry name" value="Tripeptidyl-peptidase_I"/>
</dbReference>
<dbReference type="AlphaFoldDB" id="A0A2N9LAJ2"/>
<dbReference type="GO" id="GO:0008240">
    <property type="term" value="F:tripeptidyl-peptidase activity"/>
    <property type="evidence" value="ECO:0007669"/>
    <property type="project" value="TreeGrafter"/>
</dbReference>
<dbReference type="SMART" id="SM00944">
    <property type="entry name" value="Pro-kuma_activ"/>
    <property type="match status" value="1"/>
</dbReference>
<dbReference type="PANTHER" id="PTHR14218">
    <property type="entry name" value="PROTEASE S8 TRIPEPTIDYL PEPTIDASE I CLN2"/>
    <property type="match status" value="1"/>
</dbReference>
<evidence type="ECO:0000256" key="2">
    <source>
        <dbReference type="ARBA" id="ARBA00022670"/>
    </source>
</evidence>
<feature type="domain" description="Peptidase S53" evidence="9">
    <location>
        <begin position="229"/>
        <end position="607"/>
    </location>
</feature>
<evidence type="ECO:0000313" key="11">
    <source>
        <dbReference type="Proteomes" id="UP000239735"/>
    </source>
</evidence>
<keyword evidence="2" id="KW-0645">Protease</keyword>
<dbReference type="PROSITE" id="PS51257">
    <property type="entry name" value="PROKAR_LIPOPROTEIN"/>
    <property type="match status" value="1"/>
</dbReference>
<keyword evidence="8" id="KW-0732">Signal</keyword>
<evidence type="ECO:0000259" key="9">
    <source>
        <dbReference type="PROSITE" id="PS51695"/>
    </source>
</evidence>
<dbReference type="SUPFAM" id="SSF52743">
    <property type="entry name" value="Subtilisin-like"/>
    <property type="match status" value="1"/>
</dbReference>
<evidence type="ECO:0000256" key="7">
    <source>
        <dbReference type="ARBA" id="ARBA00023145"/>
    </source>
</evidence>
<dbReference type="Proteomes" id="UP000239735">
    <property type="component" value="Unassembled WGS sequence"/>
</dbReference>